<organism evidence="1">
    <name type="scientific">Ixodes ricinus</name>
    <name type="common">Common tick</name>
    <name type="synonym">Acarus ricinus</name>
    <dbReference type="NCBI Taxonomy" id="34613"/>
    <lineage>
        <taxon>Eukaryota</taxon>
        <taxon>Metazoa</taxon>
        <taxon>Ecdysozoa</taxon>
        <taxon>Arthropoda</taxon>
        <taxon>Chelicerata</taxon>
        <taxon>Arachnida</taxon>
        <taxon>Acari</taxon>
        <taxon>Parasitiformes</taxon>
        <taxon>Ixodida</taxon>
        <taxon>Ixodoidea</taxon>
        <taxon>Ixodidae</taxon>
        <taxon>Ixodinae</taxon>
        <taxon>Ixodes</taxon>
    </lineage>
</organism>
<proteinExistence type="predicted"/>
<feature type="non-terminal residue" evidence="1">
    <location>
        <position position="1"/>
    </location>
</feature>
<evidence type="ECO:0000313" key="1">
    <source>
        <dbReference type="EMBL" id="JAR91332.1"/>
    </source>
</evidence>
<dbReference type="AlphaFoldDB" id="A0A147BLJ3"/>
<accession>A0A147BLJ3</accession>
<reference evidence="1" key="1">
    <citation type="journal article" date="2018" name="PLoS Negl. Trop. Dis.">
        <title>Sialome diversity of ticks revealed by RNAseq of single tick salivary glands.</title>
        <authorList>
            <person name="Perner J."/>
            <person name="Kropackova S."/>
            <person name="Kopacek P."/>
            <person name="Ribeiro J.M."/>
        </authorList>
    </citation>
    <scope>NUCLEOTIDE SEQUENCE</scope>
    <source>
        <strain evidence="1">Siblings of single egg batch collected in Ceske Budejovice</strain>
        <tissue evidence="1">Salivary glands</tissue>
    </source>
</reference>
<name>A0A147BLJ3_IXORI</name>
<dbReference type="EMBL" id="GEGO01004072">
    <property type="protein sequence ID" value="JAR91332.1"/>
    <property type="molecule type" value="Transcribed_RNA"/>
</dbReference>
<sequence>ELPHRFCIKSSLVRQSLHKFQKDQRYRDQWMATIPEEHLRAPRRVDATRFIRSLHFVQSDYMEFAGVKNGVPYHLGQRRFVHSFFFQ</sequence>
<protein>
    <submittedName>
        <fullName evidence="1">Uncharacterized protein</fullName>
    </submittedName>
</protein>